<evidence type="ECO:0000313" key="2">
    <source>
        <dbReference type="EMBL" id="SHN67455.1"/>
    </source>
</evidence>
<dbReference type="OrthoDB" id="8253092at2"/>
<keyword evidence="3" id="KW-1185">Reference proteome</keyword>
<evidence type="ECO:0000313" key="3">
    <source>
        <dbReference type="Proteomes" id="UP000184096"/>
    </source>
</evidence>
<dbReference type="Proteomes" id="UP000184096">
    <property type="component" value="Chromosome I"/>
</dbReference>
<feature type="transmembrane region" description="Helical" evidence="1">
    <location>
        <begin position="79"/>
        <end position="98"/>
    </location>
</feature>
<feature type="transmembrane region" description="Helical" evidence="1">
    <location>
        <begin position="7"/>
        <end position="30"/>
    </location>
</feature>
<dbReference type="AlphaFoldDB" id="A0A1M7T9P3"/>
<dbReference type="EMBL" id="LT670849">
    <property type="protein sequence ID" value="SHN67455.1"/>
    <property type="molecule type" value="Genomic_DNA"/>
</dbReference>
<protein>
    <submittedName>
        <fullName evidence="2">Uncharacterized protein</fullName>
    </submittedName>
</protein>
<feature type="transmembrane region" description="Helical" evidence="1">
    <location>
        <begin position="50"/>
        <end position="67"/>
    </location>
</feature>
<evidence type="ECO:0000256" key="1">
    <source>
        <dbReference type="SAM" id="Phobius"/>
    </source>
</evidence>
<gene>
    <name evidence="2" type="ORF">SAMN05444170_1194</name>
</gene>
<organism evidence="2 3">
    <name type="scientific">Bradyrhizobium erythrophlei</name>
    <dbReference type="NCBI Taxonomy" id="1437360"/>
    <lineage>
        <taxon>Bacteria</taxon>
        <taxon>Pseudomonadati</taxon>
        <taxon>Pseudomonadota</taxon>
        <taxon>Alphaproteobacteria</taxon>
        <taxon>Hyphomicrobiales</taxon>
        <taxon>Nitrobacteraceae</taxon>
        <taxon>Bradyrhizobium</taxon>
    </lineage>
</organism>
<proteinExistence type="predicted"/>
<dbReference type="RefSeq" id="WP_072817098.1">
    <property type="nucleotide sequence ID" value="NZ_LT670849.1"/>
</dbReference>
<feature type="transmembrane region" description="Helical" evidence="1">
    <location>
        <begin position="110"/>
        <end position="127"/>
    </location>
</feature>
<keyword evidence="1" id="KW-1133">Transmembrane helix</keyword>
<keyword evidence="1" id="KW-0472">Membrane</keyword>
<keyword evidence="1" id="KW-0812">Transmembrane</keyword>
<reference evidence="3" key="1">
    <citation type="submission" date="2016-11" db="EMBL/GenBank/DDBJ databases">
        <authorList>
            <person name="Varghese N."/>
            <person name="Submissions S."/>
        </authorList>
    </citation>
    <scope>NUCLEOTIDE SEQUENCE [LARGE SCALE GENOMIC DNA]</scope>
    <source>
        <strain evidence="3">GAS401</strain>
    </source>
</reference>
<sequence length="142" mass="15195">MKRYVIFGVLGPLLGGFLLLLATTVMSGFWSHPPSPSEVEQLFATFARTLQYSYLFGLLPALMLGAVDDIVMHIRRIGPTLRVVIVALIGFASAELLYGSRGPDSGLLQFVLYGLVGFVPGAVSSALSHRFADPPVSATQPS</sequence>
<dbReference type="Pfam" id="PF17434">
    <property type="entry name" value="DUF5413"/>
    <property type="match status" value="1"/>
</dbReference>
<name>A0A1M7T9P3_9BRAD</name>
<accession>A0A1M7T9P3</accession>
<dbReference type="InterPro" id="IPR035399">
    <property type="entry name" value="DUF5413"/>
</dbReference>